<gene>
    <name evidence="1" type="ORF">HPNQ4053_0995</name>
</gene>
<dbReference type="EMBL" id="AKNV01000004">
    <property type="protein sequence ID" value="EJB33931.1"/>
    <property type="molecule type" value="Genomic_DNA"/>
</dbReference>
<protein>
    <submittedName>
        <fullName evidence="1">Uncharacterized protein</fullName>
    </submittedName>
</protein>
<sequence length="46" mass="5302">MAVIGMEKEPKSREGMAVAFRVLFAPKNPIKKIKHNLIKHSFQHPF</sequence>
<reference evidence="1 2" key="1">
    <citation type="journal article" date="2013" name="Pathog. Dis.">
        <title>Genome sequences of 65 Helicobacter pylori strains isolated from asymptomatic individuals and patients with gastric cancer, peptic ulcer disease, or gastritis.</title>
        <authorList>
            <person name="Blanchard T.G."/>
            <person name="Czinn S.J."/>
            <person name="Correa P."/>
            <person name="Nakazawa T."/>
            <person name="Keelan M."/>
            <person name="Morningstar L."/>
            <person name="Santana-Cruz I."/>
            <person name="Maroo A."/>
            <person name="McCracken C."/>
            <person name="Shefchek K."/>
            <person name="Daugherty S."/>
            <person name="Song Y."/>
            <person name="Fraser C.M."/>
            <person name="Fricke W.F."/>
        </authorList>
    </citation>
    <scope>NUCLEOTIDE SEQUENCE [LARGE SCALE GENOMIC DNA]</scope>
    <source>
        <strain evidence="1 2">NQ4053</strain>
    </source>
</reference>
<name>I9QH89_HELPX</name>
<comment type="caution">
    <text evidence="1">The sequence shown here is derived from an EMBL/GenBank/DDBJ whole genome shotgun (WGS) entry which is preliminary data.</text>
</comment>
<organism evidence="1 2">
    <name type="scientific">Helicobacter pylori NQ4053</name>
    <dbReference type="NCBI Taxonomy" id="992027"/>
    <lineage>
        <taxon>Bacteria</taxon>
        <taxon>Pseudomonadati</taxon>
        <taxon>Campylobacterota</taxon>
        <taxon>Epsilonproteobacteria</taxon>
        <taxon>Campylobacterales</taxon>
        <taxon>Helicobacteraceae</taxon>
        <taxon>Helicobacter</taxon>
    </lineage>
</organism>
<dbReference type="Proteomes" id="UP000004260">
    <property type="component" value="Unassembled WGS sequence"/>
</dbReference>
<proteinExistence type="predicted"/>
<evidence type="ECO:0000313" key="1">
    <source>
        <dbReference type="EMBL" id="EJB33931.1"/>
    </source>
</evidence>
<dbReference type="AlphaFoldDB" id="I9QH89"/>
<evidence type="ECO:0000313" key="2">
    <source>
        <dbReference type="Proteomes" id="UP000004260"/>
    </source>
</evidence>
<accession>I9QH89</accession>